<feature type="transmembrane region" description="Helical" evidence="1">
    <location>
        <begin position="522"/>
        <end position="541"/>
    </location>
</feature>
<evidence type="ECO:0000313" key="2">
    <source>
        <dbReference type="EMBL" id="SQJ01271.1"/>
    </source>
</evidence>
<dbReference type="SUPFAM" id="SSF82693">
    <property type="entry name" value="Multidrug efflux transporter AcrB pore domain, PN1, PN2, PC1 and PC2 subdomains"/>
    <property type="match status" value="2"/>
</dbReference>
<accession>A0AAX2J997</accession>
<dbReference type="GO" id="GO:0005886">
    <property type="term" value="C:plasma membrane"/>
    <property type="evidence" value="ECO:0007669"/>
    <property type="project" value="TreeGrafter"/>
</dbReference>
<dbReference type="Gene3D" id="3.30.70.1430">
    <property type="entry name" value="Multidrug efflux transporter AcrB pore domain"/>
    <property type="match status" value="2"/>
</dbReference>
<feature type="transmembrane region" description="Helical" evidence="1">
    <location>
        <begin position="336"/>
        <end position="355"/>
    </location>
</feature>
<proteinExistence type="predicted"/>
<keyword evidence="1" id="KW-1133">Transmembrane helix</keyword>
<dbReference type="SUPFAM" id="SSF82714">
    <property type="entry name" value="Multidrug efflux transporter AcrB TolC docking domain, DN and DC subdomains"/>
    <property type="match status" value="2"/>
</dbReference>
<dbReference type="RefSeq" id="WP_005977982.1">
    <property type="nucleotide sequence ID" value="NZ_BAABXY010000001.1"/>
</dbReference>
<feature type="transmembrane region" description="Helical" evidence="1">
    <location>
        <begin position="989"/>
        <end position="1007"/>
    </location>
</feature>
<dbReference type="KEGG" id="ful:C4N20_13085"/>
<dbReference type="Gene3D" id="3.30.70.1320">
    <property type="entry name" value="Multidrug efflux transporter AcrB pore domain like"/>
    <property type="match status" value="1"/>
</dbReference>
<feature type="transmembrane region" description="Helical" evidence="1">
    <location>
        <begin position="886"/>
        <end position="906"/>
    </location>
</feature>
<dbReference type="GO" id="GO:0042910">
    <property type="term" value="F:xenobiotic transmembrane transporter activity"/>
    <property type="evidence" value="ECO:0007669"/>
    <property type="project" value="TreeGrafter"/>
</dbReference>
<dbReference type="Gene3D" id="1.20.1640.10">
    <property type="entry name" value="Multidrug efflux transporter AcrB transmembrane domain"/>
    <property type="match status" value="2"/>
</dbReference>
<keyword evidence="1" id="KW-0812">Transmembrane</keyword>
<dbReference type="PANTHER" id="PTHR32063">
    <property type="match status" value="1"/>
</dbReference>
<dbReference type="Proteomes" id="UP000249008">
    <property type="component" value="Chromosome 1"/>
</dbReference>
<dbReference type="AlphaFoldDB" id="A0AAX2J997"/>
<feature type="transmembrane region" description="Helical" evidence="1">
    <location>
        <begin position="12"/>
        <end position="29"/>
    </location>
</feature>
<dbReference type="Pfam" id="PF00873">
    <property type="entry name" value="ACR_tran"/>
    <property type="match status" value="1"/>
</dbReference>
<dbReference type="EMBL" id="LS483487">
    <property type="protein sequence ID" value="SQJ01271.1"/>
    <property type="molecule type" value="Genomic_DNA"/>
</dbReference>
<dbReference type="SUPFAM" id="SSF82866">
    <property type="entry name" value="Multidrug efflux transporter AcrB transmembrane domain"/>
    <property type="match status" value="2"/>
</dbReference>
<organism evidence="2 3">
    <name type="scientific">Fusobacterium ulcerans</name>
    <dbReference type="NCBI Taxonomy" id="861"/>
    <lineage>
        <taxon>Bacteria</taxon>
        <taxon>Fusobacteriati</taxon>
        <taxon>Fusobacteriota</taxon>
        <taxon>Fusobacteriia</taxon>
        <taxon>Fusobacteriales</taxon>
        <taxon>Fusobacteriaceae</taxon>
        <taxon>Fusobacterium</taxon>
    </lineage>
</organism>
<reference evidence="2 3" key="1">
    <citation type="submission" date="2018-06" db="EMBL/GenBank/DDBJ databases">
        <authorList>
            <consortium name="Pathogen Informatics"/>
            <person name="Doyle S."/>
        </authorList>
    </citation>
    <scope>NUCLEOTIDE SEQUENCE [LARGE SCALE GENOMIC DNA]</scope>
    <source>
        <strain evidence="2 3">NCTC12112</strain>
    </source>
</reference>
<dbReference type="PANTHER" id="PTHR32063:SF18">
    <property type="entry name" value="CATION EFFLUX SYSTEM PROTEIN"/>
    <property type="match status" value="1"/>
</dbReference>
<dbReference type="GeneID" id="78455753"/>
<dbReference type="Gene3D" id="3.30.70.1440">
    <property type="entry name" value="Multidrug efflux transporter AcrB pore domain"/>
    <property type="match status" value="1"/>
</dbReference>
<feature type="transmembrane region" description="Helical" evidence="1">
    <location>
        <begin position="464"/>
        <end position="491"/>
    </location>
</feature>
<dbReference type="PRINTS" id="PR00702">
    <property type="entry name" value="ACRIFLAVINRP"/>
</dbReference>
<feature type="transmembrane region" description="Helical" evidence="1">
    <location>
        <begin position="432"/>
        <end position="452"/>
    </location>
</feature>
<dbReference type="Gene3D" id="3.30.2090.10">
    <property type="entry name" value="Multidrug efflux transporter AcrB TolC docking domain, DN and DC subdomains"/>
    <property type="match status" value="2"/>
</dbReference>
<dbReference type="InterPro" id="IPR001036">
    <property type="entry name" value="Acrflvin-R"/>
</dbReference>
<evidence type="ECO:0000256" key="1">
    <source>
        <dbReference type="SAM" id="Phobius"/>
    </source>
</evidence>
<feature type="transmembrane region" description="Helical" evidence="1">
    <location>
        <begin position="937"/>
        <end position="960"/>
    </location>
</feature>
<name>A0AAX2J997_9FUSO</name>
<feature type="transmembrane region" description="Helical" evidence="1">
    <location>
        <begin position="913"/>
        <end position="931"/>
    </location>
</feature>
<gene>
    <name evidence="2" type="primary">bepE</name>
    <name evidence="2" type="ORF">NCTC12112_01181</name>
</gene>
<protein>
    <submittedName>
        <fullName evidence="2">Efflux pump membrane transporter BepE</fullName>
    </submittedName>
</protein>
<feature type="transmembrane region" description="Helical" evidence="1">
    <location>
        <begin position="1013"/>
        <end position="1040"/>
    </location>
</feature>
<sequence>MKLTDVALKNKVTTYLIFITLLLVGYMSYEKSEKSEDPGFTVKVALITTNWPGATSKQMADLVSKKIADQIQNIETLDYVDSKNIPGQSNVYVNIKSGNRDLVPIWQELRNRINTFVVPALPEGVQTPIINTYFGDIYGTLLTISGDSYSYEELYKTAENLKAKLLFSVPQIGRIDISGVQNEVIYVKVDNERLSQSKISMSNIIETLQNVNVIENGGDVVSDDYRIKISPTGNFKNIKDIENTIITDSNGQNAIYLKEIAKVEKTYQDPSDYMISYNGDKAITLGVSLGDKEDVLVMSKGIKSVLKDFKSKLPIGIEVGQIYYQPDLVQDKVTSFIANLVQAIVTIVIVMLLCLGLRSGLIVAALTPTSIAFTIIGLYYLGYGINQITLAGLIIALGMLVDNAVVMSENIMVLMQEGKSRMDACLESGKMLAVPLLVSSLTTIVAFSPIILNKENMGEYVGPLTIVVLLALLGSWLINQTLIPLLCYDFLKVKSGSKQNMDSKPYLIYRKVLTTLLKNKKISICATIGAFCLGLVLLGVVPKNFMPDSTDPVMSTYIRMPKGTDINRTAEVVNDLNEFIKKNYSTGEQEPLSPSLWNYITTGGTDKKYKKQGILSWGIFIGGGAPKYSTSYQPETRLPEYAYVMYNVTDYRIIKKLSSEINLYMQSKYPGIDITTKGMGSGVSLEKDLGYVFVSDNVELLKKVSKEFEEKIKTVKGIRAVSNNWGNDVPRITININQEKAKKAGLSNSVVGKTLQFILQGTNATVYRNFEAPPKSTIIPVMLKGSRSYKDDITNIETIQFMTPSGVSVPLNQIADIKVEYVPDFVYTRDMSYGIEVDAGIQDGYTPPEVNDEIIPWLTEKLKEWGPEIKYYPAGIMKTSSENEGALFQAVPTALLVMFLLVIGQFNSVKKGLSIMLVIPLSIPGIAVGLLCTNTQLGFMAIIGIISLAGVVLNHAIILVDKMTIEKDDIGRNDQDAIVFGCQSRLRPIFLTVATTLMGLMPLYFFGGPLFQPLAVVLIFGLATDTVLALGIIPVIYALFFKVDFKDYVYDGKKLEMESKE</sequence>
<keyword evidence="1" id="KW-0472">Membrane</keyword>
<evidence type="ECO:0000313" key="3">
    <source>
        <dbReference type="Proteomes" id="UP000249008"/>
    </source>
</evidence>
<dbReference type="InterPro" id="IPR027463">
    <property type="entry name" value="AcrB_DN_DC_subdom"/>
</dbReference>